<accession>A0ABP3A1N4</accession>
<name>A0ABP3A1N4_MYCUL</name>
<dbReference type="SUPFAM" id="SSF51556">
    <property type="entry name" value="Metallo-dependent hydrolases"/>
    <property type="match status" value="1"/>
</dbReference>
<dbReference type="InterPro" id="IPR032466">
    <property type="entry name" value="Metal_Hydrolase"/>
</dbReference>
<dbReference type="Proteomes" id="UP000020681">
    <property type="component" value="Unassembled WGS sequence"/>
</dbReference>
<dbReference type="EMBL" id="JAOL01000190">
    <property type="protein sequence ID" value="EUA85513.1"/>
    <property type="molecule type" value="Genomic_DNA"/>
</dbReference>
<proteinExistence type="predicted"/>
<sequence length="70" mass="7928">MSPFYEDELADLLKLLGADRIIMGSDYPHVEGLAEPASYIKDLQNFDYAPDQCRAVMRDNGLELALRRPV</sequence>
<protein>
    <submittedName>
        <fullName evidence="2">Amidohydrolase family protein</fullName>
    </submittedName>
</protein>
<dbReference type="Gene3D" id="3.20.20.140">
    <property type="entry name" value="Metal-dependent hydrolases"/>
    <property type="match status" value="1"/>
</dbReference>
<evidence type="ECO:0000259" key="1">
    <source>
        <dbReference type="Pfam" id="PF04909"/>
    </source>
</evidence>
<keyword evidence="3" id="KW-1185">Reference proteome</keyword>
<comment type="caution">
    <text evidence="2">The sequence shown here is derived from an EMBL/GenBank/DDBJ whole genome shotgun (WGS) entry which is preliminary data.</text>
</comment>
<evidence type="ECO:0000313" key="2">
    <source>
        <dbReference type="EMBL" id="EUA85513.1"/>
    </source>
</evidence>
<gene>
    <name evidence="2" type="ORF">I551_8032</name>
</gene>
<dbReference type="InterPro" id="IPR006680">
    <property type="entry name" value="Amidohydro-rel"/>
</dbReference>
<organism evidence="2 3">
    <name type="scientific">Mycobacterium ulcerans str. Harvey</name>
    <dbReference type="NCBI Taxonomy" id="1299332"/>
    <lineage>
        <taxon>Bacteria</taxon>
        <taxon>Bacillati</taxon>
        <taxon>Actinomycetota</taxon>
        <taxon>Actinomycetes</taxon>
        <taxon>Mycobacteriales</taxon>
        <taxon>Mycobacteriaceae</taxon>
        <taxon>Mycobacterium</taxon>
        <taxon>Mycobacterium ulcerans group</taxon>
    </lineage>
</organism>
<feature type="domain" description="Amidohydrolase-related" evidence="1">
    <location>
        <begin position="7"/>
        <end position="60"/>
    </location>
</feature>
<reference evidence="2 3" key="1">
    <citation type="submission" date="2014-01" db="EMBL/GenBank/DDBJ databases">
        <authorList>
            <person name="Dobos K."/>
            <person name="Lenaerts A."/>
            <person name="Ordway D."/>
            <person name="DeGroote M.A."/>
            <person name="Parker T."/>
            <person name="Sizemore C."/>
            <person name="Tallon L.J."/>
            <person name="Sadzewicz L.K."/>
            <person name="Sengamalay N."/>
            <person name="Fraser C.M."/>
            <person name="Hine E."/>
            <person name="Shefchek K.A."/>
            <person name="Das S.P."/>
            <person name="Tettelin H."/>
        </authorList>
    </citation>
    <scope>NUCLEOTIDE SEQUENCE [LARGE SCALE GENOMIC DNA]</scope>
    <source>
        <strain evidence="2 3">Harvey</strain>
    </source>
</reference>
<dbReference type="Pfam" id="PF04909">
    <property type="entry name" value="Amidohydro_2"/>
    <property type="match status" value="1"/>
</dbReference>
<evidence type="ECO:0000313" key="3">
    <source>
        <dbReference type="Proteomes" id="UP000020681"/>
    </source>
</evidence>